<dbReference type="Proteomes" id="UP000181962">
    <property type="component" value="Chromosome"/>
</dbReference>
<evidence type="ECO:0000256" key="3">
    <source>
        <dbReference type="ARBA" id="ARBA00022692"/>
    </source>
</evidence>
<sequence length="325" mass="32990">MTELSTASGGLRRQALVKEWFVRLKATPSAFAGSVFLLTIALFLQPALLSSALLLAIARQAVPLGLIALGQSIVMRCRSIDLSAGGVVVATSYILTSGYLPVSDTALIGVCLVFGVAVGAVNGLLVARLGASAVIVTLAIGGLTTGALIAASQYRAPGEAPELIRYLGIGRIDGMPVAILVWIGALLPCAAFLRFTVFGINLDSIGSNPTAATISGLPLRRVVFLAHIISAVMAVLAGIVLVGFVGVGSTNIGGELVLNSLAAVILGGVNFGSGGGKVLGPAVGAFMLTFLSNILTSFGFDVPAKLIIQGAVVAIAVLMHSTKTR</sequence>
<keyword evidence="5 6" id="KW-0472">Membrane</keyword>
<proteinExistence type="predicted"/>
<evidence type="ECO:0000313" key="7">
    <source>
        <dbReference type="EMBL" id="APG09989.1"/>
    </source>
</evidence>
<dbReference type="AlphaFoldDB" id="A0A1L3F9L5"/>
<dbReference type="EMBL" id="CP017637">
    <property type="protein sequence ID" value="APG09989.1"/>
    <property type="molecule type" value="Genomic_DNA"/>
</dbReference>
<protein>
    <recommendedName>
        <fullName evidence="9">ABC transporter permease</fullName>
    </recommendedName>
</protein>
<evidence type="ECO:0000256" key="2">
    <source>
        <dbReference type="ARBA" id="ARBA00022475"/>
    </source>
</evidence>
<name>A0A1L3F9L5_BRAJP</name>
<accession>A0A1L3F9L5</accession>
<dbReference type="PANTHER" id="PTHR32196">
    <property type="entry name" value="ABC TRANSPORTER PERMEASE PROTEIN YPHD-RELATED-RELATED"/>
    <property type="match status" value="1"/>
</dbReference>
<comment type="subcellular location">
    <subcellularLocation>
        <location evidence="1">Cell membrane</location>
        <topology evidence="1">Multi-pass membrane protein</topology>
    </subcellularLocation>
</comment>
<evidence type="ECO:0000256" key="4">
    <source>
        <dbReference type="ARBA" id="ARBA00022989"/>
    </source>
</evidence>
<feature type="transmembrane region" description="Helical" evidence="6">
    <location>
        <begin position="20"/>
        <end position="43"/>
    </location>
</feature>
<feature type="transmembrane region" description="Helical" evidence="6">
    <location>
        <begin position="49"/>
        <end position="70"/>
    </location>
</feature>
<feature type="transmembrane region" description="Helical" evidence="6">
    <location>
        <begin position="278"/>
        <end position="300"/>
    </location>
</feature>
<keyword evidence="3 6" id="KW-0812">Transmembrane</keyword>
<dbReference type="GO" id="GO:0005886">
    <property type="term" value="C:plasma membrane"/>
    <property type="evidence" value="ECO:0007669"/>
    <property type="project" value="UniProtKB-SubCell"/>
</dbReference>
<keyword evidence="2" id="KW-1003">Cell membrane</keyword>
<evidence type="ECO:0000256" key="6">
    <source>
        <dbReference type="SAM" id="Phobius"/>
    </source>
</evidence>
<evidence type="ECO:0008006" key="9">
    <source>
        <dbReference type="Google" id="ProtNLM"/>
    </source>
</evidence>
<feature type="transmembrane region" description="Helical" evidence="6">
    <location>
        <begin position="222"/>
        <end position="246"/>
    </location>
</feature>
<organism evidence="7 8">
    <name type="scientific">Bradyrhizobium japonicum</name>
    <dbReference type="NCBI Taxonomy" id="375"/>
    <lineage>
        <taxon>Bacteria</taxon>
        <taxon>Pseudomonadati</taxon>
        <taxon>Pseudomonadota</taxon>
        <taxon>Alphaproteobacteria</taxon>
        <taxon>Hyphomicrobiales</taxon>
        <taxon>Nitrobacteraceae</taxon>
        <taxon>Bradyrhizobium</taxon>
    </lineage>
</organism>
<feature type="transmembrane region" description="Helical" evidence="6">
    <location>
        <begin position="106"/>
        <end position="126"/>
    </location>
</feature>
<keyword evidence="4 6" id="KW-1133">Transmembrane helix</keyword>
<evidence type="ECO:0000256" key="1">
    <source>
        <dbReference type="ARBA" id="ARBA00004651"/>
    </source>
</evidence>
<evidence type="ECO:0000313" key="8">
    <source>
        <dbReference type="Proteomes" id="UP000181962"/>
    </source>
</evidence>
<dbReference type="GO" id="GO:0022857">
    <property type="term" value="F:transmembrane transporter activity"/>
    <property type="evidence" value="ECO:0007669"/>
    <property type="project" value="InterPro"/>
</dbReference>
<evidence type="ECO:0000256" key="5">
    <source>
        <dbReference type="ARBA" id="ARBA00023136"/>
    </source>
</evidence>
<dbReference type="CDD" id="cd06579">
    <property type="entry name" value="TM_PBP1_transp_AraH_like"/>
    <property type="match status" value="1"/>
</dbReference>
<dbReference type="InterPro" id="IPR001851">
    <property type="entry name" value="ABC_transp_permease"/>
</dbReference>
<gene>
    <name evidence="7" type="ORF">BKD09_16815</name>
</gene>
<dbReference type="Pfam" id="PF02653">
    <property type="entry name" value="BPD_transp_2"/>
    <property type="match status" value="1"/>
</dbReference>
<feature type="transmembrane region" description="Helical" evidence="6">
    <location>
        <begin position="133"/>
        <end position="154"/>
    </location>
</feature>
<feature type="transmembrane region" description="Helical" evidence="6">
    <location>
        <begin position="174"/>
        <end position="202"/>
    </location>
</feature>
<feature type="transmembrane region" description="Helical" evidence="6">
    <location>
        <begin position="82"/>
        <end position="100"/>
    </location>
</feature>
<reference evidence="7 8" key="1">
    <citation type="submission" date="2016-11" db="EMBL/GenBank/DDBJ databases">
        <title>Complete Genome Sequence of Bradyrhizobium sp. strain J5, an isolated from soybean nodule in Hokkaido.</title>
        <authorList>
            <person name="Kanehara K."/>
        </authorList>
    </citation>
    <scope>NUCLEOTIDE SEQUENCE [LARGE SCALE GENOMIC DNA]</scope>
    <source>
        <strain evidence="7 8">J5</strain>
    </source>
</reference>